<dbReference type="WBParaSite" id="MCU_008139-RA">
    <property type="protein sequence ID" value="MCU_008139-RA"/>
    <property type="gene ID" value="MCU_008139"/>
</dbReference>
<proteinExistence type="predicted"/>
<evidence type="ECO:0000313" key="1">
    <source>
        <dbReference type="WBParaSite" id="MCU_008139-RA"/>
    </source>
</evidence>
<sequence>MTISSCFRHFSAEFIYGRLNHFSCVWWRPLTSTNRSHLQLSRFQCASYFSVPTKHIPN</sequence>
<organism evidence="1">
    <name type="scientific">Mesocestoides corti</name>
    <name type="common">Flatworm</name>
    <dbReference type="NCBI Taxonomy" id="53468"/>
    <lineage>
        <taxon>Eukaryota</taxon>
        <taxon>Metazoa</taxon>
        <taxon>Spiralia</taxon>
        <taxon>Lophotrochozoa</taxon>
        <taxon>Platyhelminthes</taxon>
        <taxon>Cestoda</taxon>
        <taxon>Eucestoda</taxon>
        <taxon>Cyclophyllidea</taxon>
        <taxon>Mesocestoididae</taxon>
        <taxon>Mesocestoides</taxon>
    </lineage>
</organism>
<dbReference type="AlphaFoldDB" id="A0A5K3FKX6"/>
<accession>A0A5K3FKX6</accession>
<reference evidence="1" key="1">
    <citation type="submission" date="2019-11" db="UniProtKB">
        <authorList>
            <consortium name="WormBaseParasite"/>
        </authorList>
    </citation>
    <scope>IDENTIFICATION</scope>
</reference>
<name>A0A5K3FKX6_MESCO</name>
<protein>
    <submittedName>
        <fullName evidence="1">Uncharacterized protein</fullName>
    </submittedName>
</protein>